<dbReference type="Pfam" id="PF08585">
    <property type="entry name" value="RMI1_N_C"/>
    <property type="match status" value="1"/>
</dbReference>
<dbReference type="InterPro" id="IPR013894">
    <property type="entry name" value="RMI1_OB"/>
</dbReference>
<evidence type="ECO:0008006" key="6">
    <source>
        <dbReference type="Google" id="ProtNLM"/>
    </source>
</evidence>
<evidence type="ECO:0000256" key="1">
    <source>
        <dbReference type="SAM" id="MobiDB-lite"/>
    </source>
</evidence>
<feature type="domain" description="RMI1 N-terminal" evidence="3">
    <location>
        <begin position="17"/>
        <end position="57"/>
    </location>
</feature>
<evidence type="ECO:0000259" key="2">
    <source>
        <dbReference type="Pfam" id="PF08585"/>
    </source>
</evidence>
<organism evidence="4 5">
    <name type="scientific">Immersiella caudata</name>
    <dbReference type="NCBI Taxonomy" id="314043"/>
    <lineage>
        <taxon>Eukaryota</taxon>
        <taxon>Fungi</taxon>
        <taxon>Dikarya</taxon>
        <taxon>Ascomycota</taxon>
        <taxon>Pezizomycotina</taxon>
        <taxon>Sordariomycetes</taxon>
        <taxon>Sordariomycetidae</taxon>
        <taxon>Sordariales</taxon>
        <taxon>Lasiosphaeriaceae</taxon>
        <taxon>Immersiella</taxon>
    </lineage>
</organism>
<dbReference type="InterPro" id="IPR042470">
    <property type="entry name" value="RMI1_N_C_sf"/>
</dbReference>
<evidence type="ECO:0000313" key="5">
    <source>
        <dbReference type="Proteomes" id="UP001175000"/>
    </source>
</evidence>
<dbReference type="Proteomes" id="UP001175000">
    <property type="component" value="Unassembled WGS sequence"/>
</dbReference>
<dbReference type="EMBL" id="JAULSU010000007">
    <property type="protein sequence ID" value="KAK0611555.1"/>
    <property type="molecule type" value="Genomic_DNA"/>
</dbReference>
<feature type="region of interest" description="Disordered" evidence="1">
    <location>
        <begin position="130"/>
        <end position="162"/>
    </location>
</feature>
<dbReference type="Gene3D" id="2.40.50.770">
    <property type="entry name" value="RecQ-mediated genome instability protein Rmi1, C-terminal domain"/>
    <property type="match status" value="1"/>
</dbReference>
<dbReference type="Pfam" id="PF21000">
    <property type="entry name" value="RMI1_N_N"/>
    <property type="match status" value="1"/>
</dbReference>
<dbReference type="AlphaFoldDB" id="A0AA39U4E3"/>
<gene>
    <name evidence="4" type="ORF">B0T14DRAFT_548708</name>
</gene>
<keyword evidence="5" id="KW-1185">Reference proteome</keyword>
<proteinExistence type="predicted"/>
<accession>A0AA39U4E3</accession>
<evidence type="ECO:0000313" key="4">
    <source>
        <dbReference type="EMBL" id="KAK0611555.1"/>
    </source>
</evidence>
<dbReference type="InterPro" id="IPR049363">
    <property type="entry name" value="RMI1_N"/>
</dbReference>
<name>A0AA39U4E3_9PEZI</name>
<feature type="domain" description="RecQ mediated genome instability protein 1 OB-fold" evidence="2">
    <location>
        <begin position="82"/>
        <end position="237"/>
    </location>
</feature>
<comment type="caution">
    <text evidence="4">The sequence shown here is derived from an EMBL/GenBank/DDBJ whole genome shotgun (WGS) entry which is preliminary data.</text>
</comment>
<sequence length="251" mass="27746">MAADLPTQIQSALRTHTLPTPSRPWLRALIPNRIPPPPLASLIATARMRLLASDLTTPSLLDPSYSAEHHIPPRLVNNPEIDIGRLPCDVVVQVLDIENLSRSRWEQVEEMEAVARGEMTRGREVIRVVSEQEEGEEGGGDERGVNGVNANEGNGGGNTGAKATHKLVFQDCTGEKVIGIELNRVEQIGIGRTNIGEKWLLRKDTRISRGVIMLEPTYCQVLGGRVEIWHKVWLDGRLARLKEAAGVNDRR</sequence>
<reference evidence="4" key="1">
    <citation type="submission" date="2023-06" db="EMBL/GenBank/DDBJ databases">
        <title>Genome-scale phylogeny and comparative genomics of the fungal order Sordariales.</title>
        <authorList>
            <consortium name="Lawrence Berkeley National Laboratory"/>
            <person name="Hensen N."/>
            <person name="Bonometti L."/>
            <person name="Westerberg I."/>
            <person name="Brannstrom I.O."/>
            <person name="Guillou S."/>
            <person name="Cros-Aarteil S."/>
            <person name="Calhoun S."/>
            <person name="Haridas S."/>
            <person name="Kuo A."/>
            <person name="Mondo S."/>
            <person name="Pangilinan J."/>
            <person name="Riley R."/>
            <person name="Labutti K."/>
            <person name="Andreopoulos B."/>
            <person name="Lipzen A."/>
            <person name="Chen C."/>
            <person name="Yanf M."/>
            <person name="Daum C."/>
            <person name="Ng V."/>
            <person name="Clum A."/>
            <person name="Steindorff A."/>
            <person name="Ohm R."/>
            <person name="Martin F."/>
            <person name="Silar P."/>
            <person name="Natvig D."/>
            <person name="Lalanne C."/>
            <person name="Gautier V."/>
            <person name="Ament-Velasquez S.L."/>
            <person name="Kruys A."/>
            <person name="Hutchinson M.I."/>
            <person name="Powell A.J."/>
            <person name="Barry K."/>
            <person name="Miller A.N."/>
            <person name="Grigoriev I.V."/>
            <person name="Debuchy R."/>
            <person name="Gladieux P."/>
            <person name="Thoren M.H."/>
            <person name="Johannesson H."/>
        </authorList>
    </citation>
    <scope>NUCLEOTIDE SEQUENCE</scope>
    <source>
        <strain evidence="4">CBS 606.72</strain>
    </source>
</reference>
<evidence type="ECO:0000259" key="3">
    <source>
        <dbReference type="Pfam" id="PF21000"/>
    </source>
</evidence>
<protein>
    <recommendedName>
        <fullName evidence="6">RecQ mediated genome instability protein 1-like N-terminal helical domain-containing protein</fullName>
    </recommendedName>
</protein>